<reference evidence="3 4" key="1">
    <citation type="journal article" date="2021" name="MBio">
        <title>A New Model Trypanosomatid, Novymonas esmeraldas: Genomic Perception of Its 'Candidatus Pandoraea novymonadis' Endosymbiont.</title>
        <authorList>
            <person name="Zakharova A."/>
            <person name="Saura A."/>
            <person name="Butenko A."/>
            <person name="Podesvova L."/>
            <person name="Warmusova S."/>
            <person name="Kostygov A.Y."/>
            <person name="Nenarokova A."/>
            <person name="Lukes J."/>
            <person name="Opperdoes F.R."/>
            <person name="Yurchenko V."/>
        </authorList>
    </citation>
    <scope>NUCLEOTIDE SEQUENCE [LARGE SCALE GENOMIC DNA]</scope>
    <source>
        <strain evidence="3 4">E262AT.01</strain>
    </source>
</reference>
<sequence>MHRTRRPPRPGDASPAPFLARRAAKPERDSKRSRSPCVDELAFQELRRQRRTVQQRIQQQSDVLLQLERNVLDFYCTHTVRFEPLLEPPADAASGGVDGEAASWEQLAVVFPELRDSTTLADACNGDTADASADAPPEAAVVPTHARYYYDSVLMRLYRESAVQERDLSRQCASEAARVAALERSVRHDIVEGTLAAQLRTEREEQDALRGLTDALSTVESHCEAHQASLRATELRVAEMERARELCLARTAVLEAAKQEQMDNAGRIKAEVTAFRSAVEAAANDLERRKHVNRSLEDEISRRRAAMRRRRRE</sequence>
<evidence type="ECO:0000256" key="1">
    <source>
        <dbReference type="SAM" id="Coils"/>
    </source>
</evidence>
<dbReference type="Proteomes" id="UP001430356">
    <property type="component" value="Unassembled WGS sequence"/>
</dbReference>
<keyword evidence="4" id="KW-1185">Reference proteome</keyword>
<comment type="caution">
    <text evidence="3">The sequence shown here is derived from an EMBL/GenBank/DDBJ whole genome shotgun (WGS) entry which is preliminary data.</text>
</comment>
<feature type="region of interest" description="Disordered" evidence="2">
    <location>
        <begin position="1"/>
        <end position="36"/>
    </location>
</feature>
<evidence type="ECO:0000313" key="4">
    <source>
        <dbReference type="Proteomes" id="UP001430356"/>
    </source>
</evidence>
<evidence type="ECO:0000313" key="3">
    <source>
        <dbReference type="EMBL" id="KAK7200798.1"/>
    </source>
</evidence>
<protein>
    <submittedName>
        <fullName evidence="3">Uncharacterized protein</fullName>
    </submittedName>
</protein>
<feature type="compositionally biased region" description="Basic residues" evidence="2">
    <location>
        <begin position="303"/>
        <end position="313"/>
    </location>
</feature>
<gene>
    <name evidence="3" type="ORF">NESM_000138100</name>
</gene>
<feature type="coiled-coil region" evidence="1">
    <location>
        <begin position="43"/>
        <end position="70"/>
    </location>
</feature>
<organism evidence="3 4">
    <name type="scientific">Novymonas esmeraldas</name>
    <dbReference type="NCBI Taxonomy" id="1808958"/>
    <lineage>
        <taxon>Eukaryota</taxon>
        <taxon>Discoba</taxon>
        <taxon>Euglenozoa</taxon>
        <taxon>Kinetoplastea</taxon>
        <taxon>Metakinetoplastina</taxon>
        <taxon>Trypanosomatida</taxon>
        <taxon>Trypanosomatidae</taxon>
        <taxon>Novymonas</taxon>
    </lineage>
</organism>
<name>A0AAW0F3A0_9TRYP</name>
<feature type="region of interest" description="Disordered" evidence="2">
    <location>
        <begin position="288"/>
        <end position="313"/>
    </location>
</feature>
<proteinExistence type="predicted"/>
<dbReference type="EMBL" id="JAECZO010000008">
    <property type="protein sequence ID" value="KAK7200798.1"/>
    <property type="molecule type" value="Genomic_DNA"/>
</dbReference>
<accession>A0AAW0F3A0</accession>
<dbReference type="AlphaFoldDB" id="A0AAW0F3A0"/>
<keyword evidence="1" id="KW-0175">Coiled coil</keyword>
<evidence type="ECO:0000256" key="2">
    <source>
        <dbReference type="SAM" id="MobiDB-lite"/>
    </source>
</evidence>